<evidence type="ECO:0000256" key="1">
    <source>
        <dbReference type="ARBA" id="ARBA00001286"/>
    </source>
</evidence>
<reference evidence="12 13" key="1">
    <citation type="submission" date="2019-07" db="EMBL/GenBank/DDBJ databases">
        <title>Sphingomonas solaris sp. nov., isolated from a solar panel from Boston, Massachusetts.</title>
        <authorList>
            <person name="Tanner K."/>
            <person name="Pascual J."/>
            <person name="Mancuso C."/>
            <person name="Pereto J."/>
            <person name="Khalil A."/>
            <person name="Vilanova C."/>
        </authorList>
    </citation>
    <scope>NUCLEOTIDE SEQUENCE [LARGE SCALE GENOMIC DNA]</scope>
    <source>
        <strain evidence="12 13">R4DWN</strain>
    </source>
</reference>
<dbReference type="PROSITE" id="PS00374">
    <property type="entry name" value="MGMT"/>
    <property type="match status" value="1"/>
</dbReference>
<dbReference type="FunFam" id="1.10.10.10:FF:000214">
    <property type="entry name" value="Methylated-DNA--protein-cysteine methyltransferase"/>
    <property type="match status" value="1"/>
</dbReference>
<accession>A0A558R0W2</accession>
<proteinExistence type="inferred from homology"/>
<dbReference type="Gene3D" id="1.10.10.10">
    <property type="entry name" value="Winged helix-like DNA-binding domain superfamily/Winged helix DNA-binding domain"/>
    <property type="match status" value="1"/>
</dbReference>
<dbReference type="GO" id="GO:0032259">
    <property type="term" value="P:methylation"/>
    <property type="evidence" value="ECO:0007669"/>
    <property type="project" value="UniProtKB-KW"/>
</dbReference>
<gene>
    <name evidence="12" type="ORF">FOY91_13145</name>
</gene>
<sequence length="161" mass="17155">MRRRLHDTPVGRLTLVADDTGLVAILWPDDDPRRVPLPSLVDAPDAPLLSDTARQLDAYFGGTLRRFTLPLAPRGTPFQQAVWRALATIPYGETRSYGDIARQIGRPAAVRAVGAANGRNPISVVIPCHRVIGAGGALTGFAGGLAAKRHLLALEGPARLL</sequence>
<protein>
    <recommendedName>
        <fullName evidence="9">Methylated-DNA--protein-cysteine methyltransferase</fullName>
        <ecNumber evidence="9">2.1.1.63</ecNumber>
    </recommendedName>
    <alternativeName>
        <fullName evidence="9">6-O-methylguanine-DNA methyltransferase</fullName>
        <shortName evidence="9">MGMT</shortName>
    </alternativeName>
    <alternativeName>
        <fullName evidence="9">O-6-methylguanine-DNA-alkyltransferase</fullName>
    </alternativeName>
</protein>
<evidence type="ECO:0000256" key="2">
    <source>
        <dbReference type="ARBA" id="ARBA00008711"/>
    </source>
</evidence>
<comment type="caution">
    <text evidence="12">The sequence shown here is derived from an EMBL/GenBank/DDBJ whole genome shotgun (WGS) entry which is preliminary data.</text>
</comment>
<keyword evidence="4 9" id="KW-0489">Methyltransferase</keyword>
<dbReference type="InterPro" id="IPR023546">
    <property type="entry name" value="MGMT"/>
</dbReference>
<comment type="similarity">
    <text evidence="2 9">Belongs to the MGMT family.</text>
</comment>
<evidence type="ECO:0000256" key="8">
    <source>
        <dbReference type="ARBA" id="ARBA00049348"/>
    </source>
</evidence>
<dbReference type="SUPFAM" id="SSF53155">
    <property type="entry name" value="Methylated DNA-protein cysteine methyltransferase domain"/>
    <property type="match status" value="1"/>
</dbReference>
<comment type="catalytic activity">
    <reaction evidence="1 9">
        <text>a 4-O-methyl-thymidine in DNA + L-cysteinyl-[protein] = a thymidine in DNA + S-methyl-L-cysteinyl-[protein]</text>
        <dbReference type="Rhea" id="RHEA:53428"/>
        <dbReference type="Rhea" id="RHEA-COMP:10131"/>
        <dbReference type="Rhea" id="RHEA-COMP:10132"/>
        <dbReference type="Rhea" id="RHEA-COMP:13555"/>
        <dbReference type="Rhea" id="RHEA-COMP:13556"/>
        <dbReference type="ChEBI" id="CHEBI:29950"/>
        <dbReference type="ChEBI" id="CHEBI:82612"/>
        <dbReference type="ChEBI" id="CHEBI:137386"/>
        <dbReference type="ChEBI" id="CHEBI:137387"/>
        <dbReference type="EC" id="2.1.1.63"/>
    </reaction>
</comment>
<evidence type="ECO:0000256" key="6">
    <source>
        <dbReference type="ARBA" id="ARBA00022763"/>
    </source>
</evidence>
<dbReference type="InterPro" id="IPR014048">
    <property type="entry name" value="MethylDNA_cys_MeTrfase_DNA-bd"/>
</dbReference>
<comment type="miscellaneous">
    <text evidence="9">This enzyme catalyzes only one turnover and therefore is not strictly catalytic. According to one definition, an enzyme is a biocatalyst that acts repeatedly and over many reaction cycles.</text>
</comment>
<dbReference type="Proteomes" id="UP000318681">
    <property type="component" value="Unassembled WGS sequence"/>
</dbReference>
<evidence type="ECO:0000256" key="9">
    <source>
        <dbReference type="HAMAP-Rule" id="MF_00772"/>
    </source>
</evidence>
<dbReference type="PANTHER" id="PTHR10815">
    <property type="entry name" value="METHYLATED-DNA--PROTEIN-CYSTEINE METHYLTRANSFERASE"/>
    <property type="match status" value="1"/>
</dbReference>
<comment type="subcellular location">
    <subcellularLocation>
        <location evidence="9">Cytoplasm</location>
    </subcellularLocation>
</comment>
<name>A0A558R0W2_9SPHN</name>
<dbReference type="Pfam" id="PF01035">
    <property type="entry name" value="DNA_binding_1"/>
    <property type="match status" value="1"/>
</dbReference>
<evidence type="ECO:0000313" key="13">
    <source>
        <dbReference type="Proteomes" id="UP000318681"/>
    </source>
</evidence>
<keyword evidence="3 9" id="KW-0963">Cytoplasm</keyword>
<evidence type="ECO:0000259" key="10">
    <source>
        <dbReference type="Pfam" id="PF01035"/>
    </source>
</evidence>
<dbReference type="EC" id="2.1.1.63" evidence="9"/>
<keyword evidence="13" id="KW-1185">Reference proteome</keyword>
<feature type="domain" description="Methylated-DNA-[protein]-cysteine S-methyltransferase DNA binding" evidence="10">
    <location>
        <begin position="77"/>
        <end position="156"/>
    </location>
</feature>
<evidence type="ECO:0000256" key="5">
    <source>
        <dbReference type="ARBA" id="ARBA00022679"/>
    </source>
</evidence>
<dbReference type="InterPro" id="IPR001497">
    <property type="entry name" value="MethylDNA_cys_MeTrfase_AS"/>
</dbReference>
<dbReference type="NCBIfam" id="TIGR00589">
    <property type="entry name" value="ogt"/>
    <property type="match status" value="1"/>
</dbReference>
<dbReference type="AlphaFoldDB" id="A0A558R0W2"/>
<dbReference type="PANTHER" id="PTHR10815:SF5">
    <property type="entry name" value="METHYLATED-DNA--PROTEIN-CYSTEINE METHYLTRANSFERASE"/>
    <property type="match status" value="1"/>
</dbReference>
<dbReference type="Pfam" id="PF02870">
    <property type="entry name" value="Methyltransf_1N"/>
    <property type="match status" value="1"/>
</dbReference>
<dbReference type="Gene3D" id="3.30.160.70">
    <property type="entry name" value="Methylated DNA-protein cysteine methyltransferase domain"/>
    <property type="match status" value="1"/>
</dbReference>
<dbReference type="InterPro" id="IPR036388">
    <property type="entry name" value="WH-like_DNA-bd_sf"/>
</dbReference>
<dbReference type="InterPro" id="IPR008332">
    <property type="entry name" value="MethylG_MeTrfase_N"/>
</dbReference>
<keyword evidence="7 9" id="KW-0234">DNA repair</keyword>
<comment type="function">
    <text evidence="9">Involved in the cellular defense against the biological effects of O6-methylguanine (O6-MeG) and O4-methylthymine (O4-MeT) in DNA. Repairs the methylated nucleobase in DNA by stoichiometrically transferring the methyl group to a cysteine residue in the enzyme. This is a suicide reaction: the enzyme is irreversibly inactivated.</text>
</comment>
<evidence type="ECO:0000313" key="12">
    <source>
        <dbReference type="EMBL" id="TVV73007.1"/>
    </source>
</evidence>
<evidence type="ECO:0000259" key="11">
    <source>
        <dbReference type="Pfam" id="PF02870"/>
    </source>
</evidence>
<dbReference type="CDD" id="cd06445">
    <property type="entry name" value="ATase"/>
    <property type="match status" value="1"/>
</dbReference>
<dbReference type="GO" id="GO:0003908">
    <property type="term" value="F:methylated-DNA-[protein]-cysteine S-methyltransferase activity"/>
    <property type="evidence" value="ECO:0007669"/>
    <property type="project" value="UniProtKB-UniRule"/>
</dbReference>
<dbReference type="InterPro" id="IPR036631">
    <property type="entry name" value="MGMT_N_sf"/>
</dbReference>
<keyword evidence="6 9" id="KW-0227">DNA damage</keyword>
<feature type="domain" description="Methylguanine DNA methyltransferase ribonuclease-like" evidence="11">
    <location>
        <begin position="1"/>
        <end position="73"/>
    </location>
</feature>
<dbReference type="RefSeq" id="WP_145152659.1">
    <property type="nucleotide sequence ID" value="NZ_VNIM01000053.1"/>
</dbReference>
<dbReference type="EMBL" id="VNIM01000053">
    <property type="protein sequence ID" value="TVV73007.1"/>
    <property type="molecule type" value="Genomic_DNA"/>
</dbReference>
<evidence type="ECO:0000256" key="4">
    <source>
        <dbReference type="ARBA" id="ARBA00022603"/>
    </source>
</evidence>
<dbReference type="SUPFAM" id="SSF46767">
    <property type="entry name" value="Methylated DNA-protein cysteine methyltransferase, C-terminal domain"/>
    <property type="match status" value="1"/>
</dbReference>
<comment type="catalytic activity">
    <reaction evidence="8 9">
        <text>a 6-O-methyl-2'-deoxyguanosine in DNA + L-cysteinyl-[protein] = S-methyl-L-cysteinyl-[protein] + a 2'-deoxyguanosine in DNA</text>
        <dbReference type="Rhea" id="RHEA:24000"/>
        <dbReference type="Rhea" id="RHEA-COMP:10131"/>
        <dbReference type="Rhea" id="RHEA-COMP:10132"/>
        <dbReference type="Rhea" id="RHEA-COMP:11367"/>
        <dbReference type="Rhea" id="RHEA-COMP:11368"/>
        <dbReference type="ChEBI" id="CHEBI:29950"/>
        <dbReference type="ChEBI" id="CHEBI:82612"/>
        <dbReference type="ChEBI" id="CHEBI:85445"/>
        <dbReference type="ChEBI" id="CHEBI:85448"/>
        <dbReference type="EC" id="2.1.1.63"/>
    </reaction>
</comment>
<feature type="active site" description="Nucleophile; methyl group acceptor" evidence="9">
    <location>
        <position position="128"/>
    </location>
</feature>
<dbReference type="HAMAP" id="MF_00772">
    <property type="entry name" value="OGT"/>
    <property type="match status" value="1"/>
</dbReference>
<keyword evidence="5 9" id="KW-0808">Transferase</keyword>
<evidence type="ECO:0000256" key="7">
    <source>
        <dbReference type="ARBA" id="ARBA00023204"/>
    </source>
</evidence>
<dbReference type="InterPro" id="IPR036217">
    <property type="entry name" value="MethylDNA_cys_MeTrfase_DNAb"/>
</dbReference>
<dbReference type="GO" id="GO:0006307">
    <property type="term" value="P:DNA alkylation repair"/>
    <property type="evidence" value="ECO:0007669"/>
    <property type="project" value="UniProtKB-UniRule"/>
</dbReference>
<dbReference type="OrthoDB" id="9802228at2"/>
<dbReference type="GO" id="GO:0005737">
    <property type="term" value="C:cytoplasm"/>
    <property type="evidence" value="ECO:0007669"/>
    <property type="project" value="UniProtKB-SubCell"/>
</dbReference>
<evidence type="ECO:0000256" key="3">
    <source>
        <dbReference type="ARBA" id="ARBA00022490"/>
    </source>
</evidence>
<organism evidence="12 13">
    <name type="scientific">Alterirhizorhabdus solaris</name>
    <dbReference type="NCBI Taxonomy" id="2529389"/>
    <lineage>
        <taxon>Bacteria</taxon>
        <taxon>Pseudomonadati</taxon>
        <taxon>Pseudomonadota</taxon>
        <taxon>Alphaproteobacteria</taxon>
        <taxon>Sphingomonadales</taxon>
        <taxon>Rhizorhabdaceae</taxon>
        <taxon>Alterirhizorhabdus</taxon>
    </lineage>
</organism>